<dbReference type="AlphaFoldDB" id="A0A4Y9ESW9"/>
<dbReference type="Proteomes" id="UP000297737">
    <property type="component" value="Unassembled WGS sequence"/>
</dbReference>
<comment type="caution">
    <text evidence="1">The sequence shown here is derived from an EMBL/GenBank/DDBJ whole genome shotgun (WGS) entry which is preliminary data.</text>
</comment>
<dbReference type="GO" id="GO:0005198">
    <property type="term" value="F:structural molecule activity"/>
    <property type="evidence" value="ECO:0007669"/>
    <property type="project" value="InterPro"/>
</dbReference>
<dbReference type="Pfam" id="PF06841">
    <property type="entry name" value="Phage_T4_gp19"/>
    <property type="match status" value="1"/>
</dbReference>
<proteinExistence type="predicted"/>
<keyword evidence="2" id="KW-1185">Reference proteome</keyword>
<dbReference type="OrthoDB" id="9790161at2"/>
<sequence length="146" mass="16230">MEVPVKEQLPSGSNFTVDLGDGSNTGFAEVVFPPFAVNPDTLVPPLLRLRRAVTGALDLYGWWDNARRDPKGGLRNVTIDLLSRDLRTSVLRWRFIKTRPVSLDYGALDANRPAIVSETLVLAFERLEMGPAPVVLPPWPRVPLSR</sequence>
<dbReference type="InterPro" id="IPR010667">
    <property type="entry name" value="Phage_T4_Gp19"/>
</dbReference>
<name>A0A4Y9ESW9_9SPHN</name>
<evidence type="ECO:0000313" key="1">
    <source>
        <dbReference type="EMBL" id="TFU06410.1"/>
    </source>
</evidence>
<organism evidence="1 2">
    <name type="scientific">Glacieibacterium arshaanense</name>
    <dbReference type="NCBI Taxonomy" id="2511025"/>
    <lineage>
        <taxon>Bacteria</taxon>
        <taxon>Pseudomonadati</taxon>
        <taxon>Pseudomonadota</taxon>
        <taxon>Alphaproteobacteria</taxon>
        <taxon>Sphingomonadales</taxon>
        <taxon>Sphingosinicellaceae</taxon>
        <taxon>Glacieibacterium</taxon>
    </lineage>
</organism>
<evidence type="ECO:0000313" key="2">
    <source>
        <dbReference type="Proteomes" id="UP000297737"/>
    </source>
</evidence>
<accession>A0A4Y9ESW9</accession>
<protein>
    <submittedName>
        <fullName evidence="1">Phage tail protein</fullName>
    </submittedName>
</protein>
<dbReference type="EMBL" id="SIHO01000001">
    <property type="protein sequence ID" value="TFU06410.1"/>
    <property type="molecule type" value="Genomic_DNA"/>
</dbReference>
<gene>
    <name evidence="1" type="ORF">EUV02_05320</name>
</gene>
<reference evidence="1 2" key="1">
    <citation type="submission" date="2019-02" db="EMBL/GenBank/DDBJ databases">
        <title>Polymorphobacter sp. isolated from the lake at the Tibet of China.</title>
        <authorList>
            <person name="Li A."/>
        </authorList>
    </citation>
    <scope>NUCLEOTIDE SEQUENCE [LARGE SCALE GENOMIC DNA]</scope>
    <source>
        <strain evidence="1 2">DJ1R-1</strain>
    </source>
</reference>